<dbReference type="Pfam" id="PF00296">
    <property type="entry name" value="Bac_luciferase"/>
    <property type="match status" value="1"/>
</dbReference>
<feature type="domain" description="Luciferase-like" evidence="5">
    <location>
        <begin position="1"/>
        <end position="92"/>
    </location>
</feature>
<keyword evidence="4 6" id="KW-0503">Monooxygenase</keyword>
<dbReference type="GO" id="GO:0046306">
    <property type="term" value="P:alkanesulfonate catabolic process"/>
    <property type="evidence" value="ECO:0007669"/>
    <property type="project" value="TreeGrafter"/>
</dbReference>
<sequence length="116" mass="12765">MKIGVFVPIGNNGWLISTHAPQYMPTFELNKAIVQKAEHYHFDFALSMIKLRGFGGKTEFWDHNLESFTLMAGLAAVTSRIQIYATAATLTLLRQSSPVWPQPLTPSLAGVLASTS</sequence>
<dbReference type="EMBL" id="LR134238">
    <property type="protein sequence ID" value="VED13441.1"/>
    <property type="molecule type" value="Genomic_DNA"/>
</dbReference>
<proteinExistence type="predicted"/>
<protein>
    <submittedName>
        <fullName evidence="6">Monooxygenase ycdM</fullName>
        <ecNumber evidence="6">1.14.14.-</ecNumber>
    </submittedName>
</protein>
<dbReference type="InterPro" id="IPR050172">
    <property type="entry name" value="SsuD_RutA_monooxygenase"/>
</dbReference>
<dbReference type="SUPFAM" id="SSF51679">
    <property type="entry name" value="Bacterial luciferase-like"/>
    <property type="match status" value="1"/>
</dbReference>
<name>A0A3S4K5K9_ECOLX</name>
<dbReference type="AlphaFoldDB" id="A0A3S4K5K9"/>
<dbReference type="PANTHER" id="PTHR42847">
    <property type="entry name" value="ALKANESULFONATE MONOOXYGENASE"/>
    <property type="match status" value="1"/>
</dbReference>
<dbReference type="InterPro" id="IPR011251">
    <property type="entry name" value="Luciferase-like_dom"/>
</dbReference>
<reference evidence="6 7" key="1">
    <citation type="submission" date="2018-12" db="EMBL/GenBank/DDBJ databases">
        <authorList>
            <consortium name="Pathogen Informatics"/>
        </authorList>
    </citation>
    <scope>NUCLEOTIDE SEQUENCE [LARGE SCALE GENOMIC DNA]</scope>
    <source>
        <strain evidence="6 7">NCTC9044</strain>
    </source>
</reference>
<dbReference type="Proteomes" id="UP000271797">
    <property type="component" value="Chromosome"/>
</dbReference>
<gene>
    <name evidence="6" type="primary">rutA_2</name>
    <name evidence="6" type="ORF">NCTC9044_04318</name>
</gene>
<keyword evidence="2" id="KW-0288">FMN</keyword>
<evidence type="ECO:0000256" key="4">
    <source>
        <dbReference type="ARBA" id="ARBA00023033"/>
    </source>
</evidence>
<dbReference type="PANTHER" id="PTHR42847:SF4">
    <property type="entry name" value="ALKANESULFONATE MONOOXYGENASE-RELATED"/>
    <property type="match status" value="1"/>
</dbReference>
<evidence type="ECO:0000313" key="7">
    <source>
        <dbReference type="Proteomes" id="UP000271797"/>
    </source>
</evidence>
<keyword evidence="3 6" id="KW-0560">Oxidoreductase</keyword>
<keyword evidence="1" id="KW-0285">Flavoprotein</keyword>
<evidence type="ECO:0000256" key="1">
    <source>
        <dbReference type="ARBA" id="ARBA00022630"/>
    </source>
</evidence>
<evidence type="ECO:0000259" key="5">
    <source>
        <dbReference type="Pfam" id="PF00296"/>
    </source>
</evidence>
<dbReference type="EC" id="1.14.14.-" evidence="6"/>
<accession>A0A3S4K5K9</accession>
<evidence type="ECO:0000313" key="6">
    <source>
        <dbReference type="EMBL" id="VED13441.1"/>
    </source>
</evidence>
<dbReference type="Gene3D" id="3.20.20.30">
    <property type="entry name" value="Luciferase-like domain"/>
    <property type="match status" value="1"/>
</dbReference>
<dbReference type="InterPro" id="IPR036661">
    <property type="entry name" value="Luciferase-like_sf"/>
</dbReference>
<evidence type="ECO:0000256" key="2">
    <source>
        <dbReference type="ARBA" id="ARBA00022643"/>
    </source>
</evidence>
<organism evidence="6 7">
    <name type="scientific">Escherichia coli</name>
    <dbReference type="NCBI Taxonomy" id="562"/>
    <lineage>
        <taxon>Bacteria</taxon>
        <taxon>Pseudomonadati</taxon>
        <taxon>Pseudomonadota</taxon>
        <taxon>Gammaproteobacteria</taxon>
        <taxon>Enterobacterales</taxon>
        <taxon>Enterobacteriaceae</taxon>
        <taxon>Escherichia</taxon>
    </lineage>
</organism>
<evidence type="ECO:0000256" key="3">
    <source>
        <dbReference type="ARBA" id="ARBA00023002"/>
    </source>
</evidence>
<dbReference type="GO" id="GO:0008726">
    <property type="term" value="F:alkanesulfonate monooxygenase activity"/>
    <property type="evidence" value="ECO:0007669"/>
    <property type="project" value="TreeGrafter"/>
</dbReference>